<organism evidence="1 2">
    <name type="scientific">Rotaria sordida</name>
    <dbReference type="NCBI Taxonomy" id="392033"/>
    <lineage>
        <taxon>Eukaryota</taxon>
        <taxon>Metazoa</taxon>
        <taxon>Spiralia</taxon>
        <taxon>Gnathifera</taxon>
        <taxon>Rotifera</taxon>
        <taxon>Eurotatoria</taxon>
        <taxon>Bdelloidea</taxon>
        <taxon>Philodinida</taxon>
        <taxon>Philodinidae</taxon>
        <taxon>Rotaria</taxon>
    </lineage>
</organism>
<reference evidence="1" key="1">
    <citation type="submission" date="2021-02" db="EMBL/GenBank/DDBJ databases">
        <authorList>
            <person name="Nowell W R."/>
        </authorList>
    </citation>
    <scope>NUCLEOTIDE SEQUENCE</scope>
</reference>
<evidence type="ECO:0000313" key="2">
    <source>
        <dbReference type="Proteomes" id="UP000663882"/>
    </source>
</evidence>
<dbReference type="OrthoDB" id="10546546at2759"/>
<accession>A0A815SU10</accession>
<proteinExistence type="predicted"/>
<gene>
    <name evidence="1" type="ORF">RFH988_LOCUS38531</name>
</gene>
<comment type="caution">
    <text evidence="1">The sequence shown here is derived from an EMBL/GenBank/DDBJ whole genome shotgun (WGS) entry which is preliminary data.</text>
</comment>
<evidence type="ECO:0000313" key="1">
    <source>
        <dbReference type="EMBL" id="CAF1494232.1"/>
    </source>
</evidence>
<sequence length="49" mass="5467">LVQNHLHGVAQGKVFNELTEVNERIETLVQLKQAGLSTAENEKQLNVLL</sequence>
<name>A0A815SU10_9BILA</name>
<dbReference type="EMBL" id="CAJNOO010009765">
    <property type="protein sequence ID" value="CAF1494232.1"/>
    <property type="molecule type" value="Genomic_DNA"/>
</dbReference>
<dbReference type="AlphaFoldDB" id="A0A815SU10"/>
<protein>
    <submittedName>
        <fullName evidence="1">Uncharacterized protein</fullName>
    </submittedName>
</protein>
<dbReference type="Proteomes" id="UP000663882">
    <property type="component" value="Unassembled WGS sequence"/>
</dbReference>
<feature type="non-terminal residue" evidence="1">
    <location>
        <position position="1"/>
    </location>
</feature>